<dbReference type="PROSITE" id="PS00098">
    <property type="entry name" value="THIOLASE_1"/>
    <property type="match status" value="1"/>
</dbReference>
<feature type="domain" description="Ketosynthase family 3 (KS3)" evidence="4">
    <location>
        <begin position="28"/>
        <end position="278"/>
    </location>
</feature>
<proteinExistence type="predicted"/>
<dbReference type="GO" id="GO:0004315">
    <property type="term" value="F:3-oxoacyl-[acyl-carrier-protein] synthase activity"/>
    <property type="evidence" value="ECO:0007669"/>
    <property type="project" value="InterPro"/>
</dbReference>
<keyword evidence="3" id="KW-0808">Transferase</keyword>
<dbReference type="PANTHER" id="PTHR43775">
    <property type="entry name" value="FATTY ACID SYNTHASE"/>
    <property type="match status" value="1"/>
</dbReference>
<evidence type="ECO:0000256" key="1">
    <source>
        <dbReference type="ARBA" id="ARBA00022450"/>
    </source>
</evidence>
<dbReference type="GO" id="GO:0004312">
    <property type="term" value="F:fatty acid synthase activity"/>
    <property type="evidence" value="ECO:0007669"/>
    <property type="project" value="TreeGrafter"/>
</dbReference>
<accession>D9XDP2</accession>
<dbReference type="PROSITE" id="PS52004">
    <property type="entry name" value="KS3_2"/>
    <property type="match status" value="1"/>
</dbReference>
<evidence type="ECO:0000313" key="5">
    <source>
        <dbReference type="EMBL" id="EFL30421.1"/>
    </source>
</evidence>
<dbReference type="InterPro" id="IPR020841">
    <property type="entry name" value="PKS_Beta-ketoAc_synthase_dom"/>
</dbReference>
<evidence type="ECO:0000256" key="3">
    <source>
        <dbReference type="ARBA" id="ARBA00022679"/>
    </source>
</evidence>
<dbReference type="Gene3D" id="3.40.47.10">
    <property type="match status" value="1"/>
</dbReference>
<dbReference type="Pfam" id="PF00109">
    <property type="entry name" value="ketoacyl-synt"/>
    <property type="match status" value="1"/>
</dbReference>
<gene>
    <name evidence="5" type="ORF">SSQG_00939</name>
</gene>
<dbReference type="InterPro" id="IPR050091">
    <property type="entry name" value="PKS_NRPS_Biosynth_Enz"/>
</dbReference>
<dbReference type="SUPFAM" id="SSF53901">
    <property type="entry name" value="Thiolase-like"/>
    <property type="match status" value="1"/>
</dbReference>
<dbReference type="Proteomes" id="UP000004184">
    <property type="component" value="Unassembled WGS sequence"/>
</dbReference>
<evidence type="ECO:0000313" key="6">
    <source>
        <dbReference type="Proteomes" id="UP000004184"/>
    </source>
</evidence>
<evidence type="ECO:0000256" key="2">
    <source>
        <dbReference type="ARBA" id="ARBA00022553"/>
    </source>
</evidence>
<feature type="non-terminal residue" evidence="5">
    <location>
        <position position="278"/>
    </location>
</feature>
<dbReference type="AlphaFoldDB" id="D9XDP2"/>
<dbReference type="EMBL" id="GG657757">
    <property type="protein sequence ID" value="EFL30421.1"/>
    <property type="molecule type" value="Genomic_DNA"/>
</dbReference>
<dbReference type="HOGENOM" id="CLU_000022_16_2_11"/>
<keyword evidence="1" id="KW-0596">Phosphopantetheine</keyword>
<dbReference type="InterPro" id="IPR018201">
    <property type="entry name" value="Ketoacyl_synth_AS"/>
</dbReference>
<name>D9XDP2_STRVT</name>
<evidence type="ECO:0000259" key="4">
    <source>
        <dbReference type="PROSITE" id="PS52004"/>
    </source>
</evidence>
<dbReference type="InterPro" id="IPR016039">
    <property type="entry name" value="Thiolase-like"/>
</dbReference>
<dbReference type="InterPro" id="IPR020615">
    <property type="entry name" value="Thiolase_acyl_enz_int_AS"/>
</dbReference>
<dbReference type="PANTHER" id="PTHR43775:SF37">
    <property type="entry name" value="SI:DKEY-61P9.11"/>
    <property type="match status" value="1"/>
</dbReference>
<reference evidence="6" key="1">
    <citation type="submission" date="2009-02" db="EMBL/GenBank/DDBJ databases">
        <title>Annotation of Streptomyces viridochromogenes strain DSM 40736.</title>
        <authorList>
            <consortium name="The Broad Institute Genome Sequencing Platform"/>
            <consortium name="Broad Institute Microbial Sequencing Center"/>
            <person name="Fischbach M."/>
            <person name="Godfrey P."/>
            <person name="Ward D."/>
            <person name="Young S."/>
            <person name="Zeng Q."/>
            <person name="Koehrsen M."/>
            <person name="Alvarado L."/>
            <person name="Berlin A.M."/>
            <person name="Bochicchio J."/>
            <person name="Borenstein D."/>
            <person name="Chapman S.B."/>
            <person name="Chen Z."/>
            <person name="Engels R."/>
            <person name="Freedman E."/>
            <person name="Gellesch M."/>
            <person name="Goldberg J."/>
            <person name="Griggs A."/>
            <person name="Gujja S."/>
            <person name="Heilman E.R."/>
            <person name="Heiman D.I."/>
            <person name="Hepburn T.A."/>
            <person name="Howarth C."/>
            <person name="Jen D."/>
            <person name="Larson L."/>
            <person name="Lewis B."/>
            <person name="Mehta T."/>
            <person name="Park D."/>
            <person name="Pearson M."/>
            <person name="Richards J."/>
            <person name="Roberts A."/>
            <person name="Saif S."/>
            <person name="Shea T.D."/>
            <person name="Shenoy N."/>
            <person name="Sisk P."/>
            <person name="Stolte C."/>
            <person name="Sykes S.N."/>
            <person name="Thomson T."/>
            <person name="Walk T."/>
            <person name="White J."/>
            <person name="Yandava C."/>
            <person name="Straight P."/>
            <person name="Clardy J."/>
            <person name="Hung D."/>
            <person name="Kolter R."/>
            <person name="Mekalanos J."/>
            <person name="Walker S."/>
            <person name="Walsh C.T."/>
            <person name="Wieland-Brown L.C."/>
            <person name="Haas B."/>
            <person name="Nusbaum C."/>
            <person name="Birren B."/>
        </authorList>
    </citation>
    <scope>NUCLEOTIDE SEQUENCE [LARGE SCALE GENOMIC DNA]</scope>
    <source>
        <strain evidence="6">DSM 40736 / JCM 4977 / BCRC 1201 / Tue 494</strain>
    </source>
</reference>
<dbReference type="CDD" id="cd00833">
    <property type="entry name" value="PKS"/>
    <property type="match status" value="1"/>
</dbReference>
<dbReference type="GO" id="GO:0006633">
    <property type="term" value="P:fatty acid biosynthetic process"/>
    <property type="evidence" value="ECO:0007669"/>
    <property type="project" value="InterPro"/>
</dbReference>
<protein>
    <submittedName>
        <fullName evidence="5">Beta-ketoacyl synthase</fullName>
    </submittedName>
</protein>
<dbReference type="SMART" id="SM00825">
    <property type="entry name" value="PKS_KS"/>
    <property type="match status" value="1"/>
</dbReference>
<keyword evidence="2" id="KW-0597">Phosphoprotein</keyword>
<dbReference type="PROSITE" id="PS00606">
    <property type="entry name" value="KS3_1"/>
    <property type="match status" value="1"/>
</dbReference>
<organism evidence="5 6">
    <name type="scientific">Streptomyces viridochromogenes (strain DSM 40736 / JCM 4977 / BCRC 1201 / Tue 494)</name>
    <dbReference type="NCBI Taxonomy" id="591159"/>
    <lineage>
        <taxon>Bacteria</taxon>
        <taxon>Bacillati</taxon>
        <taxon>Actinomycetota</taxon>
        <taxon>Actinomycetes</taxon>
        <taxon>Kitasatosporales</taxon>
        <taxon>Streptomycetaceae</taxon>
        <taxon>Streptomyces</taxon>
    </lineage>
</organism>
<keyword evidence="6" id="KW-1185">Reference proteome</keyword>
<sequence length="278" mass="28916">MCGTAAVLCRSDSAVLRLFGGAEMMTESGAIAVVGVGCRFPGGVRSLDSFGRLLTGGPDLFTDVPADRWGPEHADPAGGPGTISNGVGAFLEDIDRFDAAFFGITPREADSLDPQQRLVMEVAWEAMADSGRPREEWRGSRTAVVLGMLAKDYELLHARTLGLGRIGPHHVSGTEFSFAAGRLAYTFDLHGPVSTVNSACSSSLLAVHQAVQSLRTGDCDTALAGGVSLLITPDLSVFLSSVGALSPSGVCRPFDASADGIVRGEGCGVVVLKRYADA</sequence>
<dbReference type="STRING" id="591159.SSQG_00939"/>
<dbReference type="InterPro" id="IPR014030">
    <property type="entry name" value="Ketoacyl_synth_N"/>
</dbReference>